<reference evidence="1 2" key="1">
    <citation type="submission" date="2019-04" db="EMBL/GenBank/DDBJ databases">
        <authorList>
            <consortium name="DOE Joint Genome Institute"/>
            <person name="Mondo S."/>
            <person name="Kjaerbolling I."/>
            <person name="Vesth T."/>
            <person name="Frisvad J.C."/>
            <person name="Nybo J.L."/>
            <person name="Theobald S."/>
            <person name="Kildgaard S."/>
            <person name="Isbrandt T."/>
            <person name="Kuo A."/>
            <person name="Sato A."/>
            <person name="Lyhne E.K."/>
            <person name="Kogle M.E."/>
            <person name="Wiebenga A."/>
            <person name="Kun R.S."/>
            <person name="Lubbers R.J."/>
            <person name="Makela M.R."/>
            <person name="Barry K."/>
            <person name="Chovatia M."/>
            <person name="Clum A."/>
            <person name="Daum C."/>
            <person name="Haridas S."/>
            <person name="He G."/>
            <person name="LaButti K."/>
            <person name="Lipzen A."/>
            <person name="Riley R."/>
            <person name="Salamov A."/>
            <person name="Simmons B.A."/>
            <person name="Magnuson J.K."/>
            <person name="Henrissat B."/>
            <person name="Mortensen U.H."/>
            <person name="Larsen T.O."/>
            <person name="Devries R.P."/>
            <person name="Grigoriev I.V."/>
            <person name="Machida M."/>
            <person name="Baker S.E."/>
            <person name="Andersen M.R."/>
            <person name="Cantor M.N."/>
            <person name="Hua S.X."/>
        </authorList>
    </citation>
    <scope>NUCLEOTIDE SEQUENCE [LARGE SCALE GENOMIC DNA]</scope>
    <source>
        <strain evidence="1 2">CBS 117616</strain>
    </source>
</reference>
<proteinExistence type="predicted"/>
<evidence type="ECO:0000313" key="2">
    <source>
        <dbReference type="Proteomes" id="UP000325395"/>
    </source>
</evidence>
<protein>
    <recommendedName>
        <fullName evidence="3">Aminoglycoside phosphotransferase domain-containing protein</fullName>
    </recommendedName>
</protein>
<dbReference type="InterPro" id="IPR051678">
    <property type="entry name" value="AGP_Transferase"/>
</dbReference>
<organism evidence="1 2">
    <name type="scientific">Aspergillus pseudocaelatus</name>
    <dbReference type="NCBI Taxonomy" id="1825620"/>
    <lineage>
        <taxon>Eukaryota</taxon>
        <taxon>Fungi</taxon>
        <taxon>Dikarya</taxon>
        <taxon>Ascomycota</taxon>
        <taxon>Pezizomycotina</taxon>
        <taxon>Eurotiomycetes</taxon>
        <taxon>Eurotiomycetidae</taxon>
        <taxon>Eurotiales</taxon>
        <taxon>Aspergillaceae</taxon>
        <taxon>Aspergillus</taxon>
        <taxon>Aspergillus subgen. Circumdati</taxon>
    </lineage>
</organism>
<dbReference type="EMBL" id="ML735789">
    <property type="protein sequence ID" value="KAE8414285.1"/>
    <property type="molecule type" value="Genomic_DNA"/>
</dbReference>
<dbReference type="Proteomes" id="UP000325395">
    <property type="component" value="Unassembled WGS sequence"/>
</dbReference>
<keyword evidence="2" id="KW-1185">Reference proteome</keyword>
<dbReference type="SUPFAM" id="SSF56112">
    <property type="entry name" value="Protein kinase-like (PK-like)"/>
    <property type="match status" value="1"/>
</dbReference>
<accession>A0ABQ6WAX8</accession>
<evidence type="ECO:0000313" key="1">
    <source>
        <dbReference type="EMBL" id="KAE8414285.1"/>
    </source>
</evidence>
<sequence>MVTYRLGKQLISLELPDTTKTEINFRDTSCAQPTPIKFENLNLITKFGPHVTTAEALNLWVVKKLFGWRVDDEAYVFIYMELIEGPRLEECWDSLGTMEKSAISDQLSQIMESLRRLEQDPSDQFIGSIHRQSLLDYVFIGQLITGPFSNTKEFNDWLASIYRFRFPNRYGYRNRCLLPDNGEIKLTHAGLKPGNIIVSSFTPVQIVVINWQQASWYPDYWEYCKALDTCWDGRWRKGYIDKFLQSHTDAFFVWSEYCMAMGTD</sequence>
<dbReference type="PANTHER" id="PTHR21310:SF54">
    <property type="entry name" value="AMINOGLYCOSIDE PHOSPHOTRANSFERASE DOMAIN-CONTAINING PROTEIN"/>
    <property type="match status" value="1"/>
</dbReference>
<dbReference type="PANTHER" id="PTHR21310">
    <property type="entry name" value="AMINOGLYCOSIDE PHOSPHOTRANSFERASE-RELATED-RELATED"/>
    <property type="match status" value="1"/>
</dbReference>
<dbReference type="InterPro" id="IPR011009">
    <property type="entry name" value="Kinase-like_dom_sf"/>
</dbReference>
<name>A0ABQ6WAX8_9EURO</name>
<evidence type="ECO:0008006" key="3">
    <source>
        <dbReference type="Google" id="ProtNLM"/>
    </source>
</evidence>
<gene>
    <name evidence="1" type="ORF">BDV36DRAFT_286335</name>
</gene>